<organism evidence="2 3">
    <name type="scientific">Phytophthora cactorum</name>
    <dbReference type="NCBI Taxonomy" id="29920"/>
    <lineage>
        <taxon>Eukaryota</taxon>
        <taxon>Sar</taxon>
        <taxon>Stramenopiles</taxon>
        <taxon>Oomycota</taxon>
        <taxon>Peronosporomycetes</taxon>
        <taxon>Peronosporales</taxon>
        <taxon>Peronosporaceae</taxon>
        <taxon>Phytophthora</taxon>
    </lineage>
</organism>
<sequence length="74" mass="8476">MKTAKEQENLGDNKPIVPEDEDEDDAEMRRQMLAYSMGEVSAVVAELELDDGETDDDDYEFDYSDEGFEDDDED</sequence>
<proteinExistence type="predicted"/>
<dbReference type="EMBL" id="RCMV01006460">
    <property type="protein sequence ID" value="KAG3177050.1"/>
    <property type="molecule type" value="Genomic_DNA"/>
</dbReference>
<dbReference type="AlphaFoldDB" id="A0A8T1GSM7"/>
<evidence type="ECO:0000313" key="2">
    <source>
        <dbReference type="EMBL" id="KAG3177050.1"/>
    </source>
</evidence>
<protein>
    <submittedName>
        <fullName evidence="2">Uncharacterized protein</fullName>
    </submittedName>
</protein>
<feature type="region of interest" description="Disordered" evidence="1">
    <location>
        <begin position="48"/>
        <end position="74"/>
    </location>
</feature>
<name>A0A8T1GSM7_9STRA</name>
<evidence type="ECO:0000313" key="3">
    <source>
        <dbReference type="Proteomes" id="UP000760860"/>
    </source>
</evidence>
<evidence type="ECO:0000256" key="1">
    <source>
        <dbReference type="SAM" id="MobiDB-lite"/>
    </source>
</evidence>
<comment type="caution">
    <text evidence="2">The sequence shown here is derived from an EMBL/GenBank/DDBJ whole genome shotgun (WGS) entry which is preliminary data.</text>
</comment>
<dbReference type="Proteomes" id="UP000760860">
    <property type="component" value="Unassembled WGS sequence"/>
</dbReference>
<gene>
    <name evidence="2" type="ORF">PC129_g25530</name>
</gene>
<feature type="region of interest" description="Disordered" evidence="1">
    <location>
        <begin position="1"/>
        <end position="27"/>
    </location>
</feature>
<feature type="non-terminal residue" evidence="2">
    <location>
        <position position="74"/>
    </location>
</feature>
<accession>A0A8T1GSM7</accession>
<reference evidence="2" key="1">
    <citation type="submission" date="2018-05" db="EMBL/GenBank/DDBJ databases">
        <title>Effector identification in a new, highly contiguous assembly of the strawberry crown rot pathogen Phytophthora cactorum.</title>
        <authorList>
            <person name="Armitage A.D."/>
            <person name="Nellist C.F."/>
            <person name="Bates H."/>
            <person name="Vickerstaff R.J."/>
            <person name="Harrison R.J."/>
        </authorList>
    </citation>
    <scope>NUCLEOTIDE SEQUENCE</scope>
    <source>
        <strain evidence="2">P421</strain>
    </source>
</reference>